<evidence type="ECO:0000313" key="3">
    <source>
        <dbReference type="EMBL" id="SHK32613.1"/>
    </source>
</evidence>
<evidence type="ECO:0000313" key="4">
    <source>
        <dbReference type="Proteomes" id="UP000184275"/>
    </source>
</evidence>
<organism evidence="3 4">
    <name type="scientific">Fibrobacter intestinalis</name>
    <dbReference type="NCBI Taxonomy" id="28122"/>
    <lineage>
        <taxon>Bacteria</taxon>
        <taxon>Pseudomonadati</taxon>
        <taxon>Fibrobacterota</taxon>
        <taxon>Fibrobacteria</taxon>
        <taxon>Fibrobacterales</taxon>
        <taxon>Fibrobacteraceae</taxon>
        <taxon>Fibrobacter</taxon>
    </lineage>
</organism>
<dbReference type="AlphaFoldDB" id="A0A1M6RJJ2"/>
<feature type="chain" id="PRO_5013336880" evidence="1">
    <location>
        <begin position="26"/>
        <end position="986"/>
    </location>
</feature>
<dbReference type="EMBL" id="FRAW01000004">
    <property type="protein sequence ID" value="SHK32613.1"/>
    <property type="molecule type" value="Genomic_DNA"/>
</dbReference>
<dbReference type="InterPro" id="IPR008979">
    <property type="entry name" value="Galactose-bd-like_sf"/>
</dbReference>
<dbReference type="InterPro" id="IPR017853">
    <property type="entry name" value="GH"/>
</dbReference>
<dbReference type="PANTHER" id="PTHR43576">
    <property type="entry name" value="ALPHA-L-ARABINOFURANOSIDASE C-RELATED"/>
    <property type="match status" value="1"/>
</dbReference>
<dbReference type="Proteomes" id="UP000184275">
    <property type="component" value="Unassembled WGS sequence"/>
</dbReference>
<dbReference type="Pfam" id="PF22633">
    <property type="entry name" value="F5_F8_type_C_2"/>
    <property type="match status" value="1"/>
</dbReference>
<keyword evidence="3" id="KW-0378">Hydrolase</keyword>
<accession>A0A1M6RJJ2</accession>
<dbReference type="RefSeq" id="WP_073302638.1">
    <property type="nucleotide sequence ID" value="NZ_FRAW01000004.1"/>
</dbReference>
<dbReference type="SUPFAM" id="SSF49785">
    <property type="entry name" value="Galactose-binding domain-like"/>
    <property type="match status" value="1"/>
</dbReference>
<name>A0A1M6RJJ2_9BACT</name>
<sequence>MKRRWCFANLFFWGVVSCLSMPALAASHVIRVNDLQPGVLIDKSQMLAADLAIWNPPSRFDDMKSALVDGGYSLFRFPNGSLSNDYHWNGIGHYDSTGLWIPDENKWARGFLGETIYRGTTKDNYGFIRRSHLADGDLETIWWGEILDPADPPWLVVEFPEKINWDSLRIDWGKWRPKSFEIAYWTDDYAEYPGVHQALENKLKVESVVKVKSATTKHKFKQMNSRYLAIRFKTKDLPAKGVQIREMKLFSGGADLLGGNNYKIFAISTRNGDKARTDWTNIQWDFEKFMSFIQSLPKLPNGDSAQAVICVNAGTGTSREAAAWVRYANKVKGYGIKQWQIGNELEGEWEESGPISARHYAVRFLEYARAMKAVDSTIVLHGPLFSTHKMQQKGAGLLDGKYWLEEFLRIVGEAERKDGKRYLDVVDLHNYPYWAANKLNAHDMLVAMLDVGPNLDTLDMWMKRHLDGERRIFLSEFSTCVQGHHLLMDYPQAAGVASIFAQYAMRFGNRLQVLPWDAFGDLFRGPDSTWGTISLTALLKEGSWNYWKSLEPTAEYFGIYMTFMDFLEDGFAVLPVESASTDVAAYAIGKGDSLRALLVNLSENPQMVRIDRASVQDSNAPAEIGQGDWVRTQVEIFGEEQFKWVGNQKNSYPYPKMGPSGRRINPSKNKDIAIPPFGMAVVQIQPKVIGGESAIEPKILAAALEKKVLLPGDSLDLFVTAVQRNGQLTGATFEIAELGTKGWIKPDDGKWNASIESFHVKIPISEKAKPFSGNITLKISGLGQKMCELKIPFRVRGAYRTTSVLQNFDSGIDAVNWFPVAFGDNATTMGAKIFNSAPPQGGFIRHDFFIEQPPAQGWPNFAGAYYVVPPEIRHSAGIVFDYATHHDNPEGYFEVQVASEQVKDYDEFMAILRNTHGSWVRDTLIWENMAQEGWGNIVERLDPNQIKNISFRARHSGKGYISLDNIYLLQEDGAEIPMPKGLRRLR</sequence>
<proteinExistence type="predicted"/>
<dbReference type="GO" id="GO:0016787">
    <property type="term" value="F:hydrolase activity"/>
    <property type="evidence" value="ECO:0007669"/>
    <property type="project" value="UniProtKB-KW"/>
</dbReference>
<dbReference type="GO" id="GO:0000272">
    <property type="term" value="P:polysaccharide catabolic process"/>
    <property type="evidence" value="ECO:0007669"/>
    <property type="project" value="TreeGrafter"/>
</dbReference>
<feature type="signal peptide" evidence="1">
    <location>
        <begin position="1"/>
        <end position="25"/>
    </location>
</feature>
<dbReference type="Gene3D" id="2.60.120.260">
    <property type="entry name" value="Galactose-binding domain-like"/>
    <property type="match status" value="1"/>
</dbReference>
<reference evidence="4" key="1">
    <citation type="submission" date="2016-11" db="EMBL/GenBank/DDBJ databases">
        <authorList>
            <person name="Varghese N."/>
            <person name="Submissions S."/>
        </authorList>
    </citation>
    <scope>NUCLEOTIDE SEQUENCE [LARGE SCALE GENOMIC DNA]</scope>
    <source>
        <strain evidence="4">UWOS</strain>
    </source>
</reference>
<dbReference type="InterPro" id="IPR024745">
    <property type="entry name" value="GH44_cat"/>
</dbReference>
<dbReference type="PROSITE" id="PS51257">
    <property type="entry name" value="PROKAR_LIPOPROTEIN"/>
    <property type="match status" value="1"/>
</dbReference>
<dbReference type="Pfam" id="PF12891">
    <property type="entry name" value="Glyco_hydro_44"/>
    <property type="match status" value="1"/>
</dbReference>
<evidence type="ECO:0000259" key="2">
    <source>
        <dbReference type="Pfam" id="PF12891"/>
    </source>
</evidence>
<protein>
    <submittedName>
        <fullName evidence="3">Glycoside hydrolase family 44</fullName>
    </submittedName>
</protein>
<keyword evidence="1" id="KW-0732">Signal</keyword>
<gene>
    <name evidence="3" type="ORF">SAMN05720469_10425</name>
</gene>
<keyword evidence="4" id="KW-1185">Reference proteome</keyword>
<feature type="domain" description="Glycoside hydrolase family 44 catalytic" evidence="2">
    <location>
        <begin position="324"/>
        <end position="432"/>
    </location>
</feature>
<evidence type="ECO:0000256" key="1">
    <source>
        <dbReference type="SAM" id="SignalP"/>
    </source>
</evidence>
<dbReference type="SUPFAM" id="SSF51445">
    <property type="entry name" value="(Trans)glycosidases"/>
    <property type="match status" value="1"/>
</dbReference>
<dbReference type="Gene3D" id="3.20.20.80">
    <property type="entry name" value="Glycosidases"/>
    <property type="match status" value="1"/>
</dbReference>